<reference evidence="2" key="1">
    <citation type="journal article" date="2022" name="Front. Microbiol.">
        <title>New perspectives on an old grouping: The genomic and phenotypic variability of Oxalobacter formigenes and the implications for calcium oxalate stone prevention.</title>
        <authorList>
            <person name="Chmiel J.A."/>
            <person name="Carr C."/>
            <person name="Stuivenberg G.A."/>
            <person name="Venema R."/>
            <person name="Chanyi R.M."/>
            <person name="Al K.F."/>
            <person name="Giguere D."/>
            <person name="Say H."/>
            <person name="Akouris P.P."/>
            <person name="Dominguez Romero S.A."/>
            <person name="Kwong A."/>
            <person name="Tai V."/>
            <person name="Koval S.F."/>
            <person name="Razvi H."/>
            <person name="Bjazevic J."/>
            <person name="Burton J.P."/>
        </authorList>
    </citation>
    <scope>NUCLEOTIDE SEQUENCE</scope>
    <source>
        <strain evidence="2">HOxNP-1</strain>
    </source>
</reference>
<evidence type="ECO:0008006" key="4">
    <source>
        <dbReference type="Google" id="ProtNLM"/>
    </source>
</evidence>
<proteinExistence type="predicted"/>
<organism evidence="1">
    <name type="scientific">Oxalobacter aliiformigenes</name>
    <dbReference type="NCBI Taxonomy" id="2946593"/>
    <lineage>
        <taxon>Bacteria</taxon>
        <taxon>Pseudomonadati</taxon>
        <taxon>Pseudomonadota</taxon>
        <taxon>Betaproteobacteria</taxon>
        <taxon>Burkholderiales</taxon>
        <taxon>Oxalobacteraceae</taxon>
        <taxon>Oxalobacter</taxon>
    </lineage>
</organism>
<dbReference type="Proteomes" id="UP001164819">
    <property type="component" value="Chromosome"/>
</dbReference>
<dbReference type="Proteomes" id="UP001164794">
    <property type="component" value="Chromosome"/>
</dbReference>
<dbReference type="AlphaFoldDB" id="A0A9E9NVE0"/>
<gene>
    <name evidence="2" type="ORF">NB645_05135</name>
    <name evidence="1" type="ORF">NB646_06345</name>
</gene>
<dbReference type="RefSeq" id="WP_269265747.1">
    <property type="nucleotide sequence ID" value="NZ_CP098248.1"/>
</dbReference>
<evidence type="ECO:0000313" key="2">
    <source>
        <dbReference type="EMBL" id="WAV98115.1"/>
    </source>
</evidence>
<name>A0A9E9NVE0_9BURK</name>
<dbReference type="EMBL" id="CP098251">
    <property type="protein sequence ID" value="WAV90490.1"/>
    <property type="molecule type" value="Genomic_DNA"/>
</dbReference>
<sequence length="171" mass="19253">MKRMGLMLTLAAVLLPLACKVAKKHRLSRKPVVVLDMDVVAERSLPGRAAAQYIRTVKNILHRSVEETRLAWQGREQTPEGIRAISQAQSNYQQQLALYQKKLDNEIGDIVSAAVRSWLSRNKHVAAVVPADETLGYNKTADITRQIMAEVDWYKPSFPPLPRTRANRAVL</sequence>
<protein>
    <recommendedName>
        <fullName evidence="4">OmpH family outer membrane protein</fullName>
    </recommendedName>
</protein>
<reference evidence="1" key="2">
    <citation type="journal article" date="2022" name="Front. Microbiol.">
        <title>New perspectives on an old grouping: The genomic and phenotypic variability of Oxalobacter formigenes and the implications for calcium oxalate stone prevention.</title>
        <authorList>
            <person name="Chmiel J.A."/>
            <person name="Carr C."/>
            <person name="Stuivenberg G.A."/>
            <person name="Venema R."/>
            <person name="Chanyi R.M."/>
            <person name="Al K.F."/>
            <person name="Giguere D."/>
            <person name="Say H."/>
            <person name="Akouris P.P."/>
            <person name="Dominguez Romero S.A."/>
            <person name="Kwong A."/>
            <person name="Tai V."/>
            <person name="Koval S.F."/>
            <person name="Razvi H."/>
            <person name="Bjazevic J."/>
            <person name="Burton J.P."/>
        </authorList>
    </citation>
    <scope>NUCLEOTIDE SEQUENCE</scope>
    <source>
        <strain evidence="1">OxK</strain>
    </source>
</reference>
<evidence type="ECO:0000313" key="1">
    <source>
        <dbReference type="EMBL" id="WAV90490.1"/>
    </source>
</evidence>
<keyword evidence="3" id="KW-1185">Reference proteome</keyword>
<dbReference type="EMBL" id="CP098248">
    <property type="protein sequence ID" value="WAV98115.1"/>
    <property type="molecule type" value="Genomic_DNA"/>
</dbReference>
<accession>A0A9E9NVE0</accession>
<evidence type="ECO:0000313" key="3">
    <source>
        <dbReference type="Proteomes" id="UP001164794"/>
    </source>
</evidence>